<accession>A0A218MAG3</accession>
<protein>
    <submittedName>
        <fullName evidence="1">Uncharacterized protein</fullName>
    </submittedName>
</protein>
<evidence type="ECO:0000313" key="1">
    <source>
        <dbReference type="EMBL" id="ASD53981.1"/>
    </source>
</evidence>
<name>A0A218MAG3_9CAUD</name>
<gene>
    <name evidence="1" type="ORF">ST32_0074</name>
</gene>
<dbReference type="EMBL" id="MF044458">
    <property type="protein sequence ID" value="ASD53981.1"/>
    <property type="molecule type" value="Genomic_DNA"/>
</dbReference>
<sequence length="382" mass="42335">MTQRLKFNFPWAQDGEVKDPDLDTSAPSFIENRYADVGWEVEKPPNEWQNFLSQISDLKIISLLFSGVAEFDSSVTYQVGAVSSLDGVVRVYTSTGWEEVLNLKKVDYLNDISNLKSIYDNHLAATNPHKDTVDTVVNKTYSKSTIDDAFGSKTDPRTIVYHKLQTGRVHQETPQQLGTLPTSGGKFSGPVSLIGGMKFGTNISIRMNPGNGRIEMRAGNRILSIDALGNVLWSIVGGEEYPVMTELNYSEFQIRWGNRFALPQPYLDMNMKTSINDAMSVRGWTISTSDAPVFHPKGGIKVDDNTITFEGFDVNCPTSIVMYGRNAGGNLITARSIKAPSAGYTSMETLLTNMGFTSAVWVERITCYPTLTAYQQSMLVRP</sequence>
<organism evidence="1 2">
    <name type="scientific">Escherichia phage ST32</name>
    <dbReference type="NCBI Taxonomy" id="2005048"/>
    <lineage>
        <taxon>Viruses</taxon>
        <taxon>Duplodnaviria</taxon>
        <taxon>Heunggongvirae</taxon>
        <taxon>Uroviricota</taxon>
        <taxon>Caudoviricetes</taxon>
        <taxon>Chaseviridae</taxon>
        <taxon>Cleopatravirinae</taxon>
        <taxon>Carltongylesvirus</taxon>
        <taxon>Carltongylesvirus ST32</taxon>
    </lineage>
</organism>
<dbReference type="Proteomes" id="UP000222133">
    <property type="component" value="Segment"/>
</dbReference>
<keyword evidence="2" id="KW-1185">Reference proteome</keyword>
<proteinExistence type="predicted"/>
<reference evidence="2" key="1">
    <citation type="submission" date="2017-05" db="EMBL/GenBank/DDBJ databases">
        <title>ST32 complete genome sequence.</title>
        <authorList>
            <person name="Liu X."/>
            <person name="Liu H."/>
        </authorList>
    </citation>
    <scope>NUCLEOTIDE SEQUENCE [LARGE SCALE GENOMIC DNA]</scope>
</reference>
<evidence type="ECO:0000313" key="2">
    <source>
        <dbReference type="Proteomes" id="UP000222133"/>
    </source>
</evidence>